<dbReference type="RefSeq" id="WP_051630603.1">
    <property type="nucleotide sequence ID" value="NZ_BMLF01000002.1"/>
</dbReference>
<dbReference type="EMBL" id="BMLF01000002">
    <property type="protein sequence ID" value="GGM07727.1"/>
    <property type="molecule type" value="Genomic_DNA"/>
</dbReference>
<keyword evidence="1" id="KW-0732">Signal</keyword>
<sequence length="120" mass="13385">MIRALLLSLALSTTAAAVQADPPRILDVKVRDSGMGWKISVTIEHEDTGWDHYVTGWEVLDEAGNRLAYRKLHHPHVAEQPFTRSLHSVTVPDGTRKVYIVAHCSNDGGTSEPYKVKLKR</sequence>
<reference evidence="2" key="2">
    <citation type="submission" date="2020-09" db="EMBL/GenBank/DDBJ databases">
        <authorList>
            <person name="Sun Q."/>
            <person name="Zhou Y."/>
        </authorList>
    </citation>
    <scope>NUCLEOTIDE SEQUENCE</scope>
    <source>
        <strain evidence="2">CGMCC 1.6293</strain>
    </source>
</reference>
<dbReference type="AlphaFoldDB" id="A0A917WIL1"/>
<feature type="chain" id="PRO_5037011873" evidence="1">
    <location>
        <begin position="21"/>
        <end position="120"/>
    </location>
</feature>
<feature type="signal peptide" evidence="1">
    <location>
        <begin position="1"/>
        <end position="20"/>
    </location>
</feature>
<evidence type="ECO:0000256" key="1">
    <source>
        <dbReference type="SAM" id="SignalP"/>
    </source>
</evidence>
<evidence type="ECO:0000313" key="3">
    <source>
        <dbReference type="Proteomes" id="UP000649829"/>
    </source>
</evidence>
<organism evidence="2 3">
    <name type="scientific">Pseudooceanicola nanhaiensis</name>
    <dbReference type="NCBI Taxonomy" id="375761"/>
    <lineage>
        <taxon>Bacteria</taxon>
        <taxon>Pseudomonadati</taxon>
        <taxon>Pseudomonadota</taxon>
        <taxon>Alphaproteobacteria</taxon>
        <taxon>Rhodobacterales</taxon>
        <taxon>Paracoccaceae</taxon>
        <taxon>Pseudooceanicola</taxon>
    </lineage>
</organism>
<proteinExistence type="predicted"/>
<protein>
    <submittedName>
        <fullName evidence="2">Uncharacterized protein</fullName>
    </submittedName>
</protein>
<gene>
    <name evidence="2" type="ORF">GCM10011534_32100</name>
</gene>
<dbReference type="Proteomes" id="UP000649829">
    <property type="component" value="Unassembled WGS sequence"/>
</dbReference>
<accession>A0A917WIL1</accession>
<keyword evidence="3" id="KW-1185">Reference proteome</keyword>
<comment type="caution">
    <text evidence="2">The sequence shown here is derived from an EMBL/GenBank/DDBJ whole genome shotgun (WGS) entry which is preliminary data.</text>
</comment>
<reference evidence="2" key="1">
    <citation type="journal article" date="2014" name="Int. J. Syst. Evol. Microbiol.">
        <title>Complete genome sequence of Corynebacterium casei LMG S-19264T (=DSM 44701T), isolated from a smear-ripened cheese.</title>
        <authorList>
            <consortium name="US DOE Joint Genome Institute (JGI-PGF)"/>
            <person name="Walter F."/>
            <person name="Albersmeier A."/>
            <person name="Kalinowski J."/>
            <person name="Ruckert C."/>
        </authorList>
    </citation>
    <scope>NUCLEOTIDE SEQUENCE</scope>
    <source>
        <strain evidence="2">CGMCC 1.6293</strain>
    </source>
</reference>
<name>A0A917WIL1_9RHOB</name>
<evidence type="ECO:0000313" key="2">
    <source>
        <dbReference type="EMBL" id="GGM07727.1"/>
    </source>
</evidence>